<proteinExistence type="predicted"/>
<accession>A0A2T0BBV9</accession>
<dbReference type="EMBL" id="PVXP01000072">
    <property type="protein sequence ID" value="PRR81325.1"/>
    <property type="molecule type" value="Genomic_DNA"/>
</dbReference>
<dbReference type="EC" id="2.1.1.-" evidence="2"/>
<dbReference type="InterPro" id="IPR013216">
    <property type="entry name" value="Methyltransf_11"/>
</dbReference>
<keyword evidence="2" id="KW-0808">Transferase</keyword>
<gene>
    <name evidence="2" type="primary">ycgJ_3</name>
    <name evidence="2" type="ORF">CLLU_31700</name>
</gene>
<evidence type="ECO:0000313" key="2">
    <source>
        <dbReference type="EMBL" id="PRR81325.1"/>
    </source>
</evidence>
<dbReference type="GO" id="GO:0008757">
    <property type="term" value="F:S-adenosylmethionine-dependent methyltransferase activity"/>
    <property type="evidence" value="ECO:0007669"/>
    <property type="project" value="InterPro"/>
</dbReference>
<organism evidence="2 3">
    <name type="scientific">Clostridium luticellarii</name>
    <dbReference type="NCBI Taxonomy" id="1691940"/>
    <lineage>
        <taxon>Bacteria</taxon>
        <taxon>Bacillati</taxon>
        <taxon>Bacillota</taxon>
        <taxon>Clostridia</taxon>
        <taxon>Eubacteriales</taxon>
        <taxon>Clostridiaceae</taxon>
        <taxon>Clostridium</taxon>
    </lineage>
</organism>
<dbReference type="Proteomes" id="UP000237798">
    <property type="component" value="Unassembled WGS sequence"/>
</dbReference>
<dbReference type="InterPro" id="IPR029063">
    <property type="entry name" value="SAM-dependent_MTases_sf"/>
</dbReference>
<dbReference type="PANTHER" id="PTHR43591">
    <property type="entry name" value="METHYLTRANSFERASE"/>
    <property type="match status" value="1"/>
</dbReference>
<evidence type="ECO:0000259" key="1">
    <source>
        <dbReference type="Pfam" id="PF08241"/>
    </source>
</evidence>
<evidence type="ECO:0000313" key="3">
    <source>
        <dbReference type="Proteomes" id="UP000237798"/>
    </source>
</evidence>
<keyword evidence="3" id="KW-1185">Reference proteome</keyword>
<dbReference type="CDD" id="cd02440">
    <property type="entry name" value="AdoMet_MTases"/>
    <property type="match status" value="1"/>
</dbReference>
<dbReference type="PANTHER" id="PTHR43591:SF110">
    <property type="entry name" value="RHODANESE DOMAIN-CONTAINING PROTEIN"/>
    <property type="match status" value="1"/>
</dbReference>
<feature type="domain" description="Methyltransferase type 11" evidence="1">
    <location>
        <begin position="43"/>
        <end position="138"/>
    </location>
</feature>
<dbReference type="Pfam" id="PF08241">
    <property type="entry name" value="Methyltransf_11"/>
    <property type="match status" value="1"/>
</dbReference>
<dbReference type="GO" id="GO:0032259">
    <property type="term" value="P:methylation"/>
    <property type="evidence" value="ECO:0007669"/>
    <property type="project" value="UniProtKB-KW"/>
</dbReference>
<dbReference type="Gene3D" id="3.40.50.150">
    <property type="entry name" value="Vaccinia Virus protein VP39"/>
    <property type="match status" value="1"/>
</dbReference>
<keyword evidence="2" id="KW-0489">Methyltransferase</keyword>
<comment type="caution">
    <text evidence="2">The sequence shown here is derived from an EMBL/GenBank/DDBJ whole genome shotgun (WGS) entry which is preliminary data.</text>
</comment>
<reference evidence="2 3" key="1">
    <citation type="submission" date="2018-03" db="EMBL/GenBank/DDBJ databases">
        <title>Genome sequence of Clostridium luticellarii DSM 29923.</title>
        <authorList>
            <person name="Poehlein A."/>
            <person name="Daniel R."/>
        </authorList>
    </citation>
    <scope>NUCLEOTIDE SEQUENCE [LARGE SCALE GENOMIC DNA]</scope>
    <source>
        <strain evidence="2 3">DSM 29923</strain>
    </source>
</reference>
<sequence>MMNSVSYFDSIADKWNVIRSEYFEDKLKYIVLSKFNIENKICVDLGCGTGFISLALAEKANLVFSIDNSRNMLKQLHDEAVNRNVKNIYPIKGSITDIPLFDESIDAVYINMALHHVVDAKKAVKEAYRILKKGGTFTISDVKKHNGEWARTEMHDKWLGFSNEQISGWLAEAGFSGINFENTELSCKGYSSKGEYTETGIFIASGIKKGE</sequence>
<protein>
    <submittedName>
        <fullName evidence="2">Putative methyltransferase YcgJ</fullName>
        <ecNumber evidence="2">2.1.1.-</ecNumber>
    </submittedName>
</protein>
<dbReference type="SUPFAM" id="SSF53335">
    <property type="entry name" value="S-adenosyl-L-methionine-dependent methyltransferases"/>
    <property type="match status" value="1"/>
</dbReference>
<name>A0A2T0BBV9_9CLOT</name>
<dbReference type="AlphaFoldDB" id="A0A2T0BBV9"/>